<comment type="caution">
    <text evidence="2">The sequence shown here is derived from an EMBL/GenBank/DDBJ whole genome shotgun (WGS) entry which is preliminary data.</text>
</comment>
<organism evidence="2 3">
    <name type="scientific">Corchorus olitorius</name>
    <dbReference type="NCBI Taxonomy" id="93759"/>
    <lineage>
        <taxon>Eukaryota</taxon>
        <taxon>Viridiplantae</taxon>
        <taxon>Streptophyta</taxon>
        <taxon>Embryophyta</taxon>
        <taxon>Tracheophyta</taxon>
        <taxon>Spermatophyta</taxon>
        <taxon>Magnoliopsida</taxon>
        <taxon>eudicotyledons</taxon>
        <taxon>Gunneridae</taxon>
        <taxon>Pentapetalae</taxon>
        <taxon>rosids</taxon>
        <taxon>malvids</taxon>
        <taxon>Malvales</taxon>
        <taxon>Malvaceae</taxon>
        <taxon>Grewioideae</taxon>
        <taxon>Apeibeae</taxon>
        <taxon>Corchorus</taxon>
    </lineage>
</organism>
<sequence>MPTSTSRAPRGSCSSSNPSISQSLNRLRCINGQYCHISKSVPIIYTVPSPIKPIGRYNELAKKQPHCGL</sequence>
<evidence type="ECO:0000256" key="1">
    <source>
        <dbReference type="SAM" id="MobiDB-lite"/>
    </source>
</evidence>
<proteinExistence type="predicted"/>
<accession>A0A1R3JN34</accession>
<protein>
    <submittedName>
        <fullName evidence="2">Uncharacterized protein</fullName>
    </submittedName>
</protein>
<dbReference type="Proteomes" id="UP000187203">
    <property type="component" value="Unassembled WGS sequence"/>
</dbReference>
<evidence type="ECO:0000313" key="3">
    <source>
        <dbReference type="Proteomes" id="UP000187203"/>
    </source>
</evidence>
<gene>
    <name evidence="2" type="ORF">COLO4_15419</name>
</gene>
<feature type="compositionally biased region" description="Low complexity" evidence="1">
    <location>
        <begin position="12"/>
        <end position="21"/>
    </location>
</feature>
<feature type="region of interest" description="Disordered" evidence="1">
    <location>
        <begin position="1"/>
        <end position="21"/>
    </location>
</feature>
<keyword evidence="3" id="KW-1185">Reference proteome</keyword>
<dbReference type="EMBL" id="AWUE01015672">
    <property type="protein sequence ID" value="OMO96245.1"/>
    <property type="molecule type" value="Genomic_DNA"/>
</dbReference>
<reference evidence="3" key="1">
    <citation type="submission" date="2013-09" db="EMBL/GenBank/DDBJ databases">
        <title>Corchorus olitorius genome sequencing.</title>
        <authorList>
            <person name="Alam M."/>
            <person name="Haque M.S."/>
            <person name="Islam M.S."/>
            <person name="Emdad E.M."/>
            <person name="Islam M.M."/>
            <person name="Ahmed B."/>
            <person name="Halim A."/>
            <person name="Hossen Q.M.M."/>
            <person name="Hossain M.Z."/>
            <person name="Ahmed R."/>
            <person name="Khan M.M."/>
            <person name="Islam R."/>
            <person name="Rashid M.M."/>
            <person name="Khan S.A."/>
            <person name="Rahman M.S."/>
            <person name="Alam M."/>
            <person name="Yahiya A.S."/>
            <person name="Khan M.S."/>
            <person name="Azam M.S."/>
            <person name="Haque T."/>
            <person name="Lashkar M.Z.H."/>
            <person name="Akhand A.I."/>
            <person name="Morshed G."/>
            <person name="Roy S."/>
            <person name="Uddin K.S."/>
            <person name="Rabeya T."/>
            <person name="Hossain A.S."/>
            <person name="Chowdhury A."/>
            <person name="Snigdha A.R."/>
            <person name="Mortoza M.S."/>
            <person name="Matin S.A."/>
            <person name="Hoque S.M.E."/>
            <person name="Islam M.K."/>
            <person name="Roy D.K."/>
            <person name="Haider R."/>
            <person name="Moosa M.M."/>
            <person name="Elias S.M."/>
            <person name="Hasan A.M."/>
            <person name="Jahan S."/>
            <person name="Shafiuddin M."/>
            <person name="Mahmood N."/>
            <person name="Shommy N.S."/>
        </authorList>
    </citation>
    <scope>NUCLEOTIDE SEQUENCE [LARGE SCALE GENOMIC DNA]</scope>
    <source>
        <strain evidence="3">cv. O-4</strain>
    </source>
</reference>
<name>A0A1R3JN34_9ROSI</name>
<dbReference type="AlphaFoldDB" id="A0A1R3JN34"/>
<evidence type="ECO:0000313" key="2">
    <source>
        <dbReference type="EMBL" id="OMO96245.1"/>
    </source>
</evidence>